<keyword evidence="5 10" id="KW-0227">DNA damage</keyword>
<evidence type="ECO:0000313" key="13">
    <source>
        <dbReference type="Proteomes" id="UP000214588"/>
    </source>
</evidence>
<dbReference type="NCBIfam" id="NF010009">
    <property type="entry name" value="PRK13482.1"/>
    <property type="match status" value="1"/>
</dbReference>
<dbReference type="GO" id="GO:0016787">
    <property type="term" value="F:hydrolase activity"/>
    <property type="evidence" value="ECO:0007669"/>
    <property type="project" value="UniProtKB-ARBA"/>
</dbReference>
<dbReference type="InterPro" id="IPR018906">
    <property type="entry name" value="DNA_integrity_scan_DisA_link"/>
</dbReference>
<comment type="catalytic activity">
    <reaction evidence="1 10">
        <text>2 ATP = 3',3'-c-di-AMP + 2 diphosphate</text>
        <dbReference type="Rhea" id="RHEA:35655"/>
        <dbReference type="ChEBI" id="CHEBI:30616"/>
        <dbReference type="ChEBI" id="CHEBI:33019"/>
        <dbReference type="ChEBI" id="CHEBI:71500"/>
        <dbReference type="EC" id="2.7.7.85"/>
    </reaction>
</comment>
<dbReference type="GO" id="GO:0006281">
    <property type="term" value="P:DNA repair"/>
    <property type="evidence" value="ECO:0007669"/>
    <property type="project" value="UniProtKB-UniRule"/>
</dbReference>
<feature type="binding site" evidence="10">
    <location>
        <position position="81"/>
    </location>
    <ligand>
        <name>ATP</name>
        <dbReference type="ChEBI" id="CHEBI:30616"/>
    </ligand>
</feature>
<feature type="binding site" evidence="10">
    <location>
        <position position="99"/>
    </location>
    <ligand>
        <name>ATP</name>
        <dbReference type="ChEBI" id="CHEBI:30616"/>
    </ligand>
</feature>
<dbReference type="RefSeq" id="WP_089022847.1">
    <property type="nucleotide sequence ID" value="NZ_NIQC01000004.1"/>
</dbReference>
<keyword evidence="13" id="KW-1185">Reference proteome</keyword>
<feature type="domain" description="DAC" evidence="11">
    <location>
        <begin position="14"/>
        <end position="152"/>
    </location>
</feature>
<comment type="function">
    <text evidence="10">Has also diadenylate cyclase activity, catalyzing the condensation of 2 ATP molecules into cyclic di-AMP (c-di-AMP). c-di-AMP acts as a signaling molecule that couples DNA integrity with progression of sporulation. The rise in c-di-AMP level generated by DisA while scanning the chromosome, operates as a positive signal that advances sporulation; upon encountering a lesion, the DisA focus arrests at the damaged site and halts c-di-AMP synthesis.</text>
</comment>
<dbReference type="Gene3D" id="3.40.1700.10">
    <property type="entry name" value="DNA integrity scanning protein, DisA, N-terminal domain"/>
    <property type="match status" value="1"/>
</dbReference>
<evidence type="ECO:0000256" key="10">
    <source>
        <dbReference type="HAMAP-Rule" id="MF_01438"/>
    </source>
</evidence>
<keyword evidence="2 10" id="KW-0808">Transferase</keyword>
<evidence type="ECO:0000256" key="9">
    <source>
        <dbReference type="ARBA" id="ARBA00023204"/>
    </source>
</evidence>
<keyword evidence="8 10" id="KW-0238">DNA-binding</keyword>
<comment type="similarity">
    <text evidence="10">Belongs to the DisA family.</text>
</comment>
<organism evidence="12 13">
    <name type="scientific">Natranaerobius trueperi</name>
    <dbReference type="NCBI Taxonomy" id="759412"/>
    <lineage>
        <taxon>Bacteria</taxon>
        <taxon>Bacillati</taxon>
        <taxon>Bacillota</taxon>
        <taxon>Clostridia</taxon>
        <taxon>Natranaerobiales</taxon>
        <taxon>Natranaerobiaceae</taxon>
        <taxon>Natranaerobius</taxon>
    </lineage>
</organism>
<dbReference type="GO" id="GO:0005524">
    <property type="term" value="F:ATP binding"/>
    <property type="evidence" value="ECO:0007669"/>
    <property type="project" value="UniProtKB-UniRule"/>
</dbReference>
<dbReference type="Pfam" id="PF10635">
    <property type="entry name" value="DisA-linker"/>
    <property type="match status" value="1"/>
</dbReference>
<evidence type="ECO:0000256" key="8">
    <source>
        <dbReference type="ARBA" id="ARBA00023125"/>
    </source>
</evidence>
<dbReference type="GO" id="GO:0004016">
    <property type="term" value="F:adenylate cyclase activity"/>
    <property type="evidence" value="ECO:0007669"/>
    <property type="project" value="TreeGrafter"/>
</dbReference>
<comment type="cofactor">
    <cofactor evidence="10">
        <name>Mg(2+)</name>
        <dbReference type="ChEBI" id="CHEBI:18420"/>
    </cofactor>
</comment>
<keyword evidence="9 10" id="KW-0234">DNA repair</keyword>
<keyword evidence="3 10" id="KW-0548">Nucleotidyltransferase</keyword>
<dbReference type="InterPro" id="IPR000445">
    <property type="entry name" value="HhH_motif"/>
</dbReference>
<dbReference type="Pfam" id="PF02457">
    <property type="entry name" value="DAC"/>
    <property type="match status" value="1"/>
</dbReference>
<keyword evidence="6 10" id="KW-0067">ATP-binding</keyword>
<evidence type="ECO:0000256" key="1">
    <source>
        <dbReference type="ARBA" id="ARBA00000877"/>
    </source>
</evidence>
<dbReference type="InterPro" id="IPR036888">
    <property type="entry name" value="DNA_integrity_DisA_N_sf"/>
</dbReference>
<dbReference type="HAMAP" id="MF_01438">
    <property type="entry name" value="DisA"/>
    <property type="match status" value="1"/>
</dbReference>
<dbReference type="AlphaFoldDB" id="A0A226C285"/>
<comment type="subunit">
    <text evidence="10">Homooctamer.</text>
</comment>
<evidence type="ECO:0000313" key="12">
    <source>
        <dbReference type="EMBL" id="OWZ84517.1"/>
    </source>
</evidence>
<dbReference type="InterPro" id="IPR050338">
    <property type="entry name" value="DisA"/>
</dbReference>
<dbReference type="Gene3D" id="1.10.150.20">
    <property type="entry name" value="5' to 3' exonuclease, C-terminal subdomain"/>
    <property type="match status" value="1"/>
</dbReference>
<dbReference type="InterPro" id="IPR010994">
    <property type="entry name" value="RuvA_2-like"/>
</dbReference>
<dbReference type="InterPro" id="IPR038331">
    <property type="entry name" value="DisA_sf"/>
</dbReference>
<dbReference type="GO" id="GO:0003677">
    <property type="term" value="F:DNA binding"/>
    <property type="evidence" value="ECO:0007669"/>
    <property type="project" value="UniProtKB-UniRule"/>
</dbReference>
<accession>A0A226C285</accession>
<proteinExistence type="inferred from homology"/>
<dbReference type="PANTHER" id="PTHR34185">
    <property type="entry name" value="DIADENYLATE CYCLASE"/>
    <property type="match status" value="1"/>
</dbReference>
<evidence type="ECO:0000259" key="11">
    <source>
        <dbReference type="PROSITE" id="PS51794"/>
    </source>
</evidence>
<dbReference type="Pfam" id="PF00633">
    <property type="entry name" value="HHH"/>
    <property type="match status" value="1"/>
</dbReference>
<dbReference type="GO" id="GO:0106408">
    <property type="term" value="F:diadenylate cyclase activity"/>
    <property type="evidence" value="ECO:0007669"/>
    <property type="project" value="UniProtKB-EC"/>
</dbReference>
<evidence type="ECO:0000256" key="7">
    <source>
        <dbReference type="ARBA" id="ARBA00022842"/>
    </source>
</evidence>
<evidence type="ECO:0000256" key="4">
    <source>
        <dbReference type="ARBA" id="ARBA00022741"/>
    </source>
</evidence>
<dbReference type="InterPro" id="IPR023763">
    <property type="entry name" value="DNA_integrity_scanning_protein"/>
</dbReference>
<comment type="function">
    <text evidence="10">Participates in a DNA-damage check-point that is active prior to asymmetric division when DNA is damaged. DisA forms globular foci that rapidly scan along the chromosomes during sporulation, searching for lesions. When a lesion is present, DisA pauses at the lesion site. This triggers a cellular response that culminates in a temporary block in sporulation initiation.</text>
</comment>
<dbReference type="GO" id="GO:0140097">
    <property type="term" value="F:catalytic activity, acting on DNA"/>
    <property type="evidence" value="ECO:0007669"/>
    <property type="project" value="UniProtKB-ARBA"/>
</dbReference>
<keyword evidence="7 10" id="KW-0460">Magnesium</keyword>
<dbReference type="SUPFAM" id="SSF143597">
    <property type="entry name" value="YojJ-like"/>
    <property type="match status" value="1"/>
</dbReference>
<gene>
    <name evidence="10" type="primary">disA</name>
    <name evidence="12" type="ORF">CDO51_03185</name>
</gene>
<reference evidence="12 13" key="1">
    <citation type="submission" date="2017-06" db="EMBL/GenBank/DDBJ databases">
        <title>Draft Genome Sequence of Natranaerobius trueperi halophilic, alkalithermophilic bacteria from soda lakes.</title>
        <authorList>
            <person name="Zhao B."/>
        </authorList>
    </citation>
    <scope>NUCLEOTIDE SEQUENCE [LARGE SCALE GENOMIC DNA]</scope>
    <source>
        <strain evidence="12 13">DSM 18760</strain>
    </source>
</reference>
<evidence type="ECO:0000256" key="3">
    <source>
        <dbReference type="ARBA" id="ARBA00022695"/>
    </source>
</evidence>
<dbReference type="OrthoDB" id="41841at2"/>
<dbReference type="EMBL" id="NIQC01000004">
    <property type="protein sequence ID" value="OWZ84517.1"/>
    <property type="molecule type" value="Genomic_DNA"/>
</dbReference>
<dbReference type="Proteomes" id="UP000214588">
    <property type="component" value="Unassembled WGS sequence"/>
</dbReference>
<protein>
    <recommendedName>
        <fullName evidence="10">DNA integrity scanning protein DisA</fullName>
    </recommendedName>
    <alternativeName>
        <fullName evidence="10">Cyclic di-AMP synthase</fullName>
        <shortName evidence="10">c-di-AMP synthase</shortName>
    </alternativeName>
    <alternativeName>
        <fullName evidence="10">Diadenylate cyclase</fullName>
        <ecNumber evidence="10">2.7.7.85</ecNumber>
    </alternativeName>
</protein>
<dbReference type="Gene3D" id="1.20.1260.110">
    <property type="entry name" value="DNA integrity scanning linker region"/>
    <property type="match status" value="1"/>
</dbReference>
<name>A0A226C285_9FIRM</name>
<evidence type="ECO:0000256" key="5">
    <source>
        <dbReference type="ARBA" id="ARBA00022763"/>
    </source>
</evidence>
<evidence type="ECO:0000256" key="2">
    <source>
        <dbReference type="ARBA" id="ARBA00022679"/>
    </source>
</evidence>
<dbReference type="PANTHER" id="PTHR34185:SF3">
    <property type="entry name" value="DNA INTEGRITY SCANNING PROTEIN DISA"/>
    <property type="match status" value="1"/>
</dbReference>
<comment type="caution">
    <text evidence="12">The sequence shown here is derived from an EMBL/GenBank/DDBJ whole genome shotgun (WGS) entry which is preliminary data.</text>
</comment>
<dbReference type="EC" id="2.7.7.85" evidence="10"/>
<sequence>MVKLVIHLSKLNDNTDFLATLAMLAPGTDLRAGLENVLRAKTGGLIVFGATEEVRNIITGGFQIEAPFSPSNMYELSKMDGALILSGDAKRIIYANAHLNPDPSIKSSETGIRHRTGERVAKQTNTTVVAISQRRNIITIYQKDWKYVMSDIGVILTKANQAIQTLDKYRSVLDQDLTNLTALEFEESVTLSDVVKVIQRSEMVMKIVKEIEKYITELGAEGRLVKMQLDELIVNVEDDSYLLIKDYFNSQSDRSPSEISRIISSLQSDELLESEKILESLGYPKQASLLEQKILSRGFRILNKIPRLPINVVENLVNRFCDLRGIVNASIEDLDKVEGIGEIRARVIKDGLRRIREQALIDRYV</sequence>
<dbReference type="SUPFAM" id="SSF47781">
    <property type="entry name" value="RuvA domain 2-like"/>
    <property type="match status" value="1"/>
</dbReference>
<evidence type="ECO:0000256" key="6">
    <source>
        <dbReference type="ARBA" id="ARBA00022840"/>
    </source>
</evidence>
<dbReference type="InterPro" id="IPR003390">
    <property type="entry name" value="DNA_integrity_scan_DisA_N"/>
</dbReference>
<feature type="binding site" evidence="10">
    <location>
        <begin position="112"/>
        <end position="116"/>
    </location>
    <ligand>
        <name>ATP</name>
        <dbReference type="ChEBI" id="CHEBI:30616"/>
    </ligand>
</feature>
<dbReference type="PROSITE" id="PS51794">
    <property type="entry name" value="DAC"/>
    <property type="match status" value="1"/>
</dbReference>
<keyword evidence="4 10" id="KW-0547">Nucleotide-binding</keyword>